<sequence length="232" mass="25138">MTAQTACYLTPGTWAARGPPVPVSCHTAVKHSTRICTSDWLTAGKVNLSPHTWMCFSTQGTLPHNKVEVQDLSTWFATHCHQDVTTRTTRLLDNSCRLEALQAGTDGTGWILWHALSELLPLAISLQQLHRRQLELTPRLSSHTAGSKKRGAQRSAGTLSIVPAGRCSIKIRAEPIHRATKQCSYPTGQGPVQSILRKSFIISAADVANQNQDVAADTVKAQESSPLGKGKA</sequence>
<reference evidence="2" key="1">
    <citation type="journal article" date="2013" name="Nat. Genet.">
        <title>The duck genome and transcriptome provide insight into an avian influenza virus reservoir species.</title>
        <authorList>
            <person name="Huang Y."/>
            <person name="Li Y."/>
            <person name="Burt D.W."/>
            <person name="Chen H."/>
            <person name="Zhang Y."/>
            <person name="Qian W."/>
            <person name="Kim H."/>
            <person name="Gan S."/>
            <person name="Zhao Y."/>
            <person name="Li J."/>
            <person name="Yi K."/>
            <person name="Feng H."/>
            <person name="Zhu P."/>
            <person name="Li B."/>
            <person name="Liu Q."/>
            <person name="Fairley S."/>
            <person name="Magor K.E."/>
            <person name="Du Z."/>
            <person name="Hu X."/>
            <person name="Goodman L."/>
            <person name="Tafer H."/>
            <person name="Vignal A."/>
            <person name="Lee T."/>
            <person name="Kim K.W."/>
            <person name="Sheng Z."/>
            <person name="An Y."/>
            <person name="Searle S."/>
            <person name="Herrero J."/>
            <person name="Groenen M.A."/>
            <person name="Crooijmans R.P."/>
            <person name="Faraut T."/>
            <person name="Cai Q."/>
            <person name="Webster R.G."/>
            <person name="Aldridge J.R."/>
            <person name="Warren W.C."/>
            <person name="Bartschat S."/>
            <person name="Kehr S."/>
            <person name="Marz M."/>
            <person name="Stadler P.F."/>
            <person name="Smith J."/>
            <person name="Kraus R.H."/>
            <person name="Zhao Y."/>
            <person name="Ren L."/>
            <person name="Fei J."/>
            <person name="Morisson M."/>
            <person name="Kaiser P."/>
            <person name="Griffin D.K."/>
            <person name="Rao M."/>
            <person name="Pitel F."/>
            <person name="Wang J."/>
            <person name="Li N."/>
        </authorList>
    </citation>
    <scope>NUCLEOTIDE SEQUENCE [LARGE SCALE GENOMIC DNA]</scope>
</reference>
<dbReference type="Proteomes" id="UP000296049">
    <property type="component" value="Unassembled WGS sequence"/>
</dbReference>
<name>R0LSC6_ANAPL</name>
<evidence type="ECO:0000313" key="1">
    <source>
        <dbReference type="EMBL" id="EOB08644.1"/>
    </source>
</evidence>
<accession>R0LSC6</accession>
<proteinExistence type="predicted"/>
<gene>
    <name evidence="1" type="ORF">Anapl_01863</name>
</gene>
<keyword evidence="2" id="KW-1185">Reference proteome</keyword>
<evidence type="ECO:0000313" key="2">
    <source>
        <dbReference type="Proteomes" id="UP000296049"/>
    </source>
</evidence>
<protein>
    <submittedName>
        <fullName evidence="1">Uncharacterized protein</fullName>
    </submittedName>
</protein>
<dbReference type="AlphaFoldDB" id="R0LSC6"/>
<dbReference type="EMBL" id="KB742432">
    <property type="protein sequence ID" value="EOB08644.1"/>
    <property type="molecule type" value="Genomic_DNA"/>
</dbReference>
<organism evidence="1 2">
    <name type="scientific">Anas platyrhynchos</name>
    <name type="common">Mallard</name>
    <name type="synonym">Anas boschas</name>
    <dbReference type="NCBI Taxonomy" id="8839"/>
    <lineage>
        <taxon>Eukaryota</taxon>
        <taxon>Metazoa</taxon>
        <taxon>Chordata</taxon>
        <taxon>Craniata</taxon>
        <taxon>Vertebrata</taxon>
        <taxon>Euteleostomi</taxon>
        <taxon>Archelosauria</taxon>
        <taxon>Archosauria</taxon>
        <taxon>Dinosauria</taxon>
        <taxon>Saurischia</taxon>
        <taxon>Theropoda</taxon>
        <taxon>Coelurosauria</taxon>
        <taxon>Aves</taxon>
        <taxon>Neognathae</taxon>
        <taxon>Galloanserae</taxon>
        <taxon>Anseriformes</taxon>
        <taxon>Anatidae</taxon>
        <taxon>Anatinae</taxon>
        <taxon>Anas</taxon>
    </lineage>
</organism>